<evidence type="ECO:0008006" key="4">
    <source>
        <dbReference type="Google" id="ProtNLM"/>
    </source>
</evidence>
<name>A0ABD0X688_UMBPY</name>
<reference evidence="2 3" key="1">
    <citation type="submission" date="2024-06" db="EMBL/GenBank/DDBJ databases">
        <authorList>
            <person name="Pan Q."/>
            <person name="Wen M."/>
            <person name="Jouanno E."/>
            <person name="Zahm M."/>
            <person name="Klopp C."/>
            <person name="Cabau C."/>
            <person name="Louis A."/>
            <person name="Berthelot C."/>
            <person name="Parey E."/>
            <person name="Roest Crollius H."/>
            <person name="Montfort J."/>
            <person name="Robinson-Rechavi M."/>
            <person name="Bouchez O."/>
            <person name="Lampietro C."/>
            <person name="Lopez Roques C."/>
            <person name="Donnadieu C."/>
            <person name="Postlethwait J."/>
            <person name="Bobe J."/>
            <person name="Verreycken H."/>
            <person name="Guiguen Y."/>
        </authorList>
    </citation>
    <scope>NUCLEOTIDE SEQUENCE [LARGE SCALE GENOMIC DNA]</scope>
    <source>
        <strain evidence="2">Up_M1</strain>
        <tissue evidence="2">Testis</tissue>
    </source>
</reference>
<dbReference type="PANTHER" id="PTHR31751:SF7">
    <property type="entry name" value="THAP-TYPE DOMAIN-CONTAINING PROTEIN"/>
    <property type="match status" value="1"/>
</dbReference>
<evidence type="ECO:0000313" key="3">
    <source>
        <dbReference type="Proteomes" id="UP001557470"/>
    </source>
</evidence>
<proteinExistence type="predicted"/>
<gene>
    <name evidence="2" type="ORF">UPYG_G00201750</name>
</gene>
<feature type="region of interest" description="Disordered" evidence="1">
    <location>
        <begin position="29"/>
        <end position="53"/>
    </location>
</feature>
<dbReference type="AlphaFoldDB" id="A0ABD0X688"/>
<feature type="region of interest" description="Disordered" evidence="1">
    <location>
        <begin position="87"/>
        <end position="107"/>
    </location>
</feature>
<organism evidence="2 3">
    <name type="scientific">Umbra pygmaea</name>
    <name type="common">Eastern mudminnow</name>
    <dbReference type="NCBI Taxonomy" id="75934"/>
    <lineage>
        <taxon>Eukaryota</taxon>
        <taxon>Metazoa</taxon>
        <taxon>Chordata</taxon>
        <taxon>Craniata</taxon>
        <taxon>Vertebrata</taxon>
        <taxon>Euteleostomi</taxon>
        <taxon>Actinopterygii</taxon>
        <taxon>Neopterygii</taxon>
        <taxon>Teleostei</taxon>
        <taxon>Protacanthopterygii</taxon>
        <taxon>Esociformes</taxon>
        <taxon>Umbridae</taxon>
        <taxon>Umbra</taxon>
    </lineage>
</organism>
<protein>
    <recommendedName>
        <fullName evidence="4">PiggyBac transposable element-derived protein domain-containing protein</fullName>
    </recommendedName>
</protein>
<evidence type="ECO:0000256" key="1">
    <source>
        <dbReference type="SAM" id="MobiDB-lite"/>
    </source>
</evidence>
<feature type="compositionally biased region" description="Acidic residues" evidence="1">
    <location>
        <begin position="37"/>
        <end position="53"/>
    </location>
</feature>
<accession>A0ABD0X688</accession>
<sequence length="371" mass="42045">MLMSSVKNEYNHIQNSIIDWEDDTWCPDKEADSVSSLEEDETKEVDTDFEDSEDEDYMPRICVRTGGALQNQICLDALPIISMEDTVHGSEDNSQDPTTANLPPIPENAKVQVEDDVTGRQASITYHDCLKQLGEYLVLPVNMCNAKDSHTKVECGAPRPFEVNIKSRGTAAILEWLCPHGHTVWKWSSQPTFKYGMLAGDFMLACNILLSGNNYAKISLLFKFMKMGMVDRSSFFRIQDTYCVDTIKDFWNDKRAEIITKLQSKGPIVALGDARMDSPGFCAQYCTYTTMENKSKQIIYMVNIDKRETMRNSVVMEKEGFIRTFDTLRGELNVTEICTDAHAQISALFNKGKYKDSGVQHTLDIWYGSKT</sequence>
<dbReference type="Proteomes" id="UP001557470">
    <property type="component" value="Unassembled WGS sequence"/>
</dbReference>
<dbReference type="PANTHER" id="PTHR31751">
    <property type="entry name" value="SI:CH211-108C17.2-RELATED-RELATED"/>
    <property type="match status" value="1"/>
</dbReference>
<comment type="caution">
    <text evidence="2">The sequence shown here is derived from an EMBL/GenBank/DDBJ whole genome shotgun (WGS) entry which is preliminary data.</text>
</comment>
<keyword evidence="3" id="KW-1185">Reference proteome</keyword>
<evidence type="ECO:0000313" key="2">
    <source>
        <dbReference type="EMBL" id="KAL0973307.1"/>
    </source>
</evidence>
<dbReference type="EMBL" id="JAGEUA010000006">
    <property type="protein sequence ID" value="KAL0973307.1"/>
    <property type="molecule type" value="Genomic_DNA"/>
</dbReference>